<protein>
    <submittedName>
        <fullName evidence="1">Uncharacterized protein</fullName>
    </submittedName>
</protein>
<reference evidence="2" key="2">
    <citation type="submission" date="2008-04" db="EMBL/GenBank/DDBJ databases">
        <title>Draft genome sequence of Providencia stuartii(ATCC 25827).</title>
        <authorList>
            <person name="Sudarsanam P."/>
            <person name="Ley R."/>
            <person name="Guruge J."/>
            <person name="Turnbaugh P.J."/>
            <person name="Mahowald M."/>
            <person name="Liep D."/>
            <person name="Gordon J."/>
        </authorList>
    </citation>
    <scope>NUCLEOTIDE SEQUENCE [LARGE SCALE GENOMIC DNA]</scope>
    <source>
        <strain evidence="2">ATCC 25827</strain>
    </source>
</reference>
<dbReference type="AlphaFoldDB" id="A0AA86YHR2"/>
<proteinExistence type="predicted"/>
<organism evidence="1 2">
    <name type="scientific">Providencia stuartii ATCC 25827</name>
    <dbReference type="NCBI Taxonomy" id="471874"/>
    <lineage>
        <taxon>Bacteria</taxon>
        <taxon>Pseudomonadati</taxon>
        <taxon>Pseudomonadota</taxon>
        <taxon>Gammaproteobacteria</taxon>
        <taxon>Enterobacterales</taxon>
        <taxon>Morganellaceae</taxon>
        <taxon>Providencia</taxon>
    </lineage>
</organism>
<evidence type="ECO:0000313" key="2">
    <source>
        <dbReference type="Proteomes" id="UP000004506"/>
    </source>
</evidence>
<sequence length="57" mass="6779">MVEIIAIPSLLNLVNLNPANFNKLTDRLIFRLKSSNKKITYQYEKEVIKYRLGFLFF</sequence>
<comment type="caution">
    <text evidence="1">The sequence shown here is derived from an EMBL/GenBank/DDBJ whole genome shotgun (WGS) entry which is preliminary data.</text>
</comment>
<name>A0AA86YHR2_PROST</name>
<reference evidence="2" key="1">
    <citation type="submission" date="2008-04" db="EMBL/GenBank/DDBJ databases">
        <title>Draft genome sequence of Providencia stuartii (ATCC 25827).</title>
        <authorList>
            <person name="Sudarsanam P."/>
            <person name="Ley R."/>
            <person name="Guruge J."/>
            <person name="Turnbaugh P.J."/>
            <person name="Mahowald M."/>
            <person name="Liep D."/>
            <person name="Gordon J."/>
        </authorList>
    </citation>
    <scope>NUCLEOTIDE SEQUENCE [LARGE SCALE GENOMIC DNA]</scope>
    <source>
        <strain evidence="2">ATCC 25827</strain>
    </source>
</reference>
<dbReference type="Proteomes" id="UP000004506">
    <property type="component" value="Unassembled WGS sequence"/>
</dbReference>
<dbReference type="EMBL" id="ABJD02000105">
    <property type="protein sequence ID" value="EDU57800.1"/>
    <property type="molecule type" value="Genomic_DNA"/>
</dbReference>
<evidence type="ECO:0000313" key="1">
    <source>
        <dbReference type="EMBL" id="EDU57800.1"/>
    </source>
</evidence>
<reference evidence="1 2" key="3">
    <citation type="submission" date="2008-05" db="EMBL/GenBank/DDBJ databases">
        <authorList>
            <person name="Fulton L."/>
            <person name="Clifton S."/>
            <person name="Fulton B."/>
            <person name="Xu J."/>
            <person name="Minx P."/>
            <person name="Pepin K.H."/>
            <person name="Johnson M."/>
            <person name="Thiruvilangam P."/>
            <person name="Bhonagiri V."/>
            <person name="Nash W.E."/>
            <person name="Mardis E.R."/>
            <person name="Wilson R.K."/>
        </authorList>
    </citation>
    <scope>NUCLEOTIDE SEQUENCE [LARGE SCALE GENOMIC DNA]</scope>
    <source>
        <strain evidence="1 2">ATCC 25827</strain>
    </source>
</reference>
<gene>
    <name evidence="1" type="ORF">PROSTU_04249</name>
</gene>
<accession>A0AA86YHR2</accession>